<reference evidence="1" key="2">
    <citation type="submission" date="2004-02" db="EMBL/GenBank/DDBJ databases">
        <authorList>
            <consortium name="Genoscope"/>
            <consortium name="Whitehead Institute Centre for Genome Research"/>
        </authorList>
    </citation>
    <scope>NUCLEOTIDE SEQUENCE</scope>
</reference>
<proteinExistence type="predicted"/>
<dbReference type="EMBL" id="CAAE01015774">
    <property type="protein sequence ID" value="CAG13449.1"/>
    <property type="molecule type" value="Genomic_DNA"/>
</dbReference>
<feature type="non-terminal residue" evidence="1">
    <location>
        <position position="1"/>
    </location>
</feature>
<organism evidence="1">
    <name type="scientific">Tetraodon nigroviridis</name>
    <name type="common">Spotted green pufferfish</name>
    <name type="synonym">Chelonodon nigroviridis</name>
    <dbReference type="NCBI Taxonomy" id="99883"/>
    <lineage>
        <taxon>Eukaryota</taxon>
        <taxon>Metazoa</taxon>
        <taxon>Chordata</taxon>
        <taxon>Craniata</taxon>
        <taxon>Vertebrata</taxon>
        <taxon>Euteleostomi</taxon>
        <taxon>Actinopterygii</taxon>
        <taxon>Neopterygii</taxon>
        <taxon>Teleostei</taxon>
        <taxon>Neoteleostei</taxon>
        <taxon>Acanthomorphata</taxon>
        <taxon>Eupercaria</taxon>
        <taxon>Tetraodontiformes</taxon>
        <taxon>Tetradontoidea</taxon>
        <taxon>Tetraodontidae</taxon>
        <taxon>Tetraodon</taxon>
    </lineage>
</organism>
<dbReference type="AlphaFoldDB" id="Q4RDT3"/>
<dbReference type="KEGG" id="tng:GSTEN00038738G001"/>
<protein>
    <submittedName>
        <fullName evidence="1">(spotted green pufferfish) hypothetical protein</fullName>
    </submittedName>
</protein>
<name>Q4RDT3_TETNG</name>
<comment type="caution">
    <text evidence="1">The sequence shown here is derived from an EMBL/GenBank/DDBJ whole genome shotgun (WGS) entry which is preliminary data.</text>
</comment>
<evidence type="ECO:0000313" key="1">
    <source>
        <dbReference type="EMBL" id="CAG13449.1"/>
    </source>
</evidence>
<sequence>LFFILSPPPSAFAFVCLAPLPSQLDNEECGVTLTSIGPATTSDPSR</sequence>
<accession>Q4RDT3</accession>
<reference evidence="1" key="1">
    <citation type="journal article" date="2004" name="Nature">
        <title>Genome duplication in the teleost fish Tetraodon nigroviridis reveals the early vertebrate proto-karyotype.</title>
        <authorList>
            <person name="Jaillon O."/>
            <person name="Aury J.-M."/>
            <person name="Brunet F."/>
            <person name="Petit J.-L."/>
            <person name="Stange-Thomann N."/>
            <person name="Mauceli E."/>
            <person name="Bouneau L."/>
            <person name="Fischer C."/>
            <person name="Ozouf-Costaz C."/>
            <person name="Bernot A."/>
            <person name="Nicaud S."/>
            <person name="Jaffe D."/>
            <person name="Fisher S."/>
            <person name="Lutfalla G."/>
            <person name="Dossat C."/>
            <person name="Segurens B."/>
            <person name="Dasilva C."/>
            <person name="Salanoubat M."/>
            <person name="Levy M."/>
            <person name="Boudet N."/>
            <person name="Castellano S."/>
            <person name="Anthouard V."/>
            <person name="Jubin C."/>
            <person name="Castelli V."/>
            <person name="Katinka M."/>
            <person name="Vacherie B."/>
            <person name="Biemont C."/>
            <person name="Skalli Z."/>
            <person name="Cattolico L."/>
            <person name="Poulain J."/>
            <person name="De Berardinis V."/>
            <person name="Cruaud C."/>
            <person name="Duprat S."/>
            <person name="Brottier P."/>
            <person name="Coutanceau J.-P."/>
            <person name="Gouzy J."/>
            <person name="Parra G."/>
            <person name="Lardier G."/>
            <person name="Chapple C."/>
            <person name="McKernan K.J."/>
            <person name="McEwan P."/>
            <person name="Bosak S."/>
            <person name="Kellis M."/>
            <person name="Volff J.-N."/>
            <person name="Guigo R."/>
            <person name="Zody M.C."/>
            <person name="Mesirov J."/>
            <person name="Lindblad-Toh K."/>
            <person name="Birren B."/>
            <person name="Nusbaum C."/>
            <person name="Kahn D."/>
            <person name="Robinson-Rechavi M."/>
            <person name="Laudet V."/>
            <person name="Schachter V."/>
            <person name="Quetier F."/>
            <person name="Saurin W."/>
            <person name="Scarpelli C."/>
            <person name="Wincker P."/>
            <person name="Lander E.S."/>
            <person name="Weissenbach J."/>
            <person name="Roest Crollius H."/>
        </authorList>
    </citation>
    <scope>NUCLEOTIDE SEQUENCE [LARGE SCALE GENOMIC DNA]</scope>
</reference>
<gene>
    <name evidence="1" type="ORF">GSTENG00038738001</name>
</gene>